<evidence type="ECO:0000259" key="9">
    <source>
        <dbReference type="Pfam" id="PF09169"/>
    </source>
</evidence>
<feature type="region of interest" description="Disordered" evidence="6">
    <location>
        <begin position="3397"/>
        <end position="3423"/>
    </location>
</feature>
<feature type="region of interest" description="Disordered" evidence="6">
    <location>
        <begin position="815"/>
        <end position="861"/>
    </location>
</feature>
<feature type="region of interest" description="Disordered" evidence="6">
    <location>
        <begin position="1130"/>
        <end position="1154"/>
    </location>
</feature>
<dbReference type="InterPro" id="IPR012340">
    <property type="entry name" value="NA-bd_OB-fold"/>
</dbReference>
<feature type="region of interest" description="Disordered" evidence="6">
    <location>
        <begin position="439"/>
        <end position="462"/>
    </location>
</feature>
<reference evidence="11" key="1">
    <citation type="submission" date="2025-08" db="UniProtKB">
        <authorList>
            <consortium name="RefSeq"/>
        </authorList>
    </citation>
    <scope>IDENTIFICATION</scope>
</reference>
<keyword evidence="1" id="KW-0677">Repeat</keyword>
<feature type="compositionally biased region" description="Polar residues" evidence="6">
    <location>
        <begin position="815"/>
        <end position="832"/>
    </location>
</feature>
<dbReference type="RefSeq" id="XP_055897882.1">
    <property type="nucleotide sequence ID" value="XM_056041907.1"/>
</dbReference>
<feature type="domain" description="BRCA2 OB1" evidence="7">
    <location>
        <begin position="2792"/>
        <end position="2901"/>
    </location>
</feature>
<evidence type="ECO:0000313" key="11">
    <source>
        <dbReference type="RefSeq" id="XP_055897882.1"/>
    </source>
</evidence>
<dbReference type="Pfam" id="PF09169">
    <property type="entry name" value="BRCA-2_helical"/>
    <property type="match status" value="1"/>
</dbReference>
<feature type="domain" description="BRCA2 OB3" evidence="8">
    <location>
        <begin position="3162"/>
        <end position="3271"/>
    </location>
</feature>
<dbReference type="PANTHER" id="PTHR11289:SF0">
    <property type="entry name" value="BREAST CANCER TYPE 2 SUSCEPTIBILITY PROTEIN"/>
    <property type="match status" value="1"/>
</dbReference>
<feature type="region of interest" description="Disordered" evidence="6">
    <location>
        <begin position="3356"/>
        <end position="3376"/>
    </location>
</feature>
<accession>A0A9W3BE65</accession>
<evidence type="ECO:0000313" key="10">
    <source>
        <dbReference type="Proteomes" id="UP001165740"/>
    </source>
</evidence>
<dbReference type="Pfam" id="PF21318">
    <property type="entry name" value="BRCA2DBD_OB2"/>
    <property type="match status" value="1"/>
</dbReference>
<proteinExistence type="predicted"/>
<dbReference type="Gene3D" id="6.10.70.10">
    <property type="match status" value="1"/>
</dbReference>
<feature type="domain" description="Breast cancer type 2 susceptibility protein helical" evidence="9">
    <location>
        <begin position="2613"/>
        <end position="2789"/>
    </location>
</feature>
<dbReference type="InterPro" id="IPR015252">
    <property type="entry name" value="BRCA2_hlx"/>
</dbReference>
<dbReference type="Pfam" id="PF09104">
    <property type="entry name" value="BRCA-2_OB3"/>
    <property type="match status" value="1"/>
</dbReference>
<evidence type="ECO:0000256" key="5">
    <source>
        <dbReference type="ARBA" id="ARBA00023204"/>
    </source>
</evidence>
<evidence type="ECO:0000256" key="2">
    <source>
        <dbReference type="ARBA" id="ARBA00022763"/>
    </source>
</evidence>
<dbReference type="InterPro" id="IPR015525">
    <property type="entry name" value="BRCA2"/>
</dbReference>
<name>A0A9W3BE65_BIOGL</name>
<dbReference type="GeneID" id="106071292"/>
<dbReference type="SUPFAM" id="SSF50249">
    <property type="entry name" value="Nucleic acid-binding proteins"/>
    <property type="match status" value="3"/>
</dbReference>
<sequence>MYPCHCCKSSHRDLPLVSTWGPSDSDDEILDETILSELGETRLDWFDKLTEDYLVQHSNDSHSLLTSSPNVSEGWSPFPKGGFCYLPREKNLSVDVTPLTALFSSPKNSQKDSQLRARIQAIPDSIVTRDFPLQTELNWTSSMATPTQKCIGDSENKENLPEGEQLKERKVIHRQLFSPSGSSFCDDSFSLVGDNWSEGDLTVETEKTVISEKEISFGSDKTLCELNNQEASLASPDLVDNCDVTSDTNCDNMNECDKRQYSEIPAVSSHDRHMHSTASNTLLMESVDNKFSRESCPEATLSHNISSDSCETKIHFSDSMNDQCYLGLFQDSSFDSMQERTTDVDVSVISCESGNKSERIKVATDQQNDISKKNKNRGSADSSHIEKVLSKVFVSQESVENVTKDPGQNDEYQCNAFNSLGEIIATNFDPDCNVSRKRQTLETVPRAKRQKVETPSKKSKESVCMEDGHLSCETPRRLDEHVCDESFLDENKQDSPEPAKKKNVTISILKNPLTPKSTNKKKVQFNLDNSSAQKSFVGRPAADYVDTSKLQAISTATVSHLIEASTPDLMDPLCLSKSASELAMYFFKDSDSSADDKTCHESPSPCHDVGYRQENHSEPDMKQCKADFVTDSTTSNKSDSEDHQTLSLLNLTKDSKLLLSLKVDADLLEEYSFDSSFEVSPTFCSQVGQTKTSETTDDPSASAIEKLNAETDSVSDEIDTASHNEKSELSLNLLAVTFKIKAEENHLFVKSQVSSFAGFDSDNVCAAVSNVEKEMDMEDPLYETSFKIKCDNTNRSEMLVVASTDFQPISPRTESLAETSLQHTCKSTTSRDSAQQAQSLQLSTSKTSWKPEGKHLSKKPKRFQYPSADQIASIGPETAVPEDSTFKPTAGLAIYPPKADLKLPTHNISVFPLNLDTNQLLQSTKNESVINVTKGYENQDQYMMSASSSLGFSTFSEVYSRANDDTKQAIKLEDCISSNGQYELSHSLDMPAVSESIQEVIQPSHTKLDLQKSVIVNESSTSSNIDSLPSNQPHHDLRFSADPTDSAKSQSCLVKSTQMCHTAVVLDSSVQNPHSESYSVSPGCQTPELASTIAQSFTSDVPYSPTLNTYSSNISQQLLLTREDAETVTGKSCDETDLTSTNHPEISHEKDSYCDEETMTSQIWTATEFTQILDSSNLQEITHDNNTSGQSHSDVTTLHPAGKDISHNNESYEHKKIAMLDSSCHSDRLASVMQTETRSPCDVPHKSTSYATDGEIKSKFISGVTELMKETKSDTTEACSVKLKDVIKERECKDYQICKGFTIASGQLFSNSDTSNFNSISVDKHDCFLSLRNRKINCQKQHPCAGSKVEVDQQSVMVVPPGSGVCRDSSFTIPSITTVALCGSEDNSFFDQSICNNEKYNTTESKQFTVLNNEEGVDTKSISNGLCGNVTTDHSSPGQLTCSVKTDAMSSDSLCSASSFKIHCLSDTMAGFSTAGGKEIKLSESAKTKAKKLWDSIIMDSDHHEPLTSDLHGPLTSGQEKDFLHESNSTDFKCAGLTETKTSSRDSSIDLKPKGFRPFKPPAIKRKRESSTKSQIEISRNVTELHKQKIDEWDDDSCLRDVIINETNVPTVPSSCTTYPDKQKHACLAPEVSDFYQVSKNVVTTAGFTTASGKTMSVSDQGLLSAKKLWQDLDLDVFEMTSEPDVKHTEFDFSVTDSDHTVHETPEIHNKLCPMVNAPVTKRGNKAVNNDLSQKQRFLSSSTVEVKEEAIQKKSLRNIDDNTHKHSPSTKKEWSPNEEINLVSDFSFENCATAMSFCDSVSASSSDSTKHNAVNLPHIAGDCDSGLLKPLVEYQDLVSKTVSNSAQSEHPGYNSLKQKHLPETNNKYNIQSCKADSDVSLLSNRTLNHDNIRTAMSTTLLSVTNTISELDLLVTTMPELQELTHSTASHMKPKLHSSGFSTASGSNVTVSEEALRQVQTFLEDNASSSFRNVPTDNEQDKITKPNNGTACDLTLVNKKVSRFPGFSTASGTSVYVSDKALLHAKTLLEESDEAVDMYNDVSMKKLAPVIKVFDHAHSLLNDTSKDAVASTTPKSDVGTISAGFSTASGAKVSVSKKALDHAHSMLNDTSKDAVASTAPKNDGTISAGFSTASGAKVSVSKKALDHAHSMLNDTSKDAVASTAPKNDVGTISAGFSTASGAKVSVSKKALNHAHSMLNDTSKDAVASTAPKNDVGTISAGFSTASGAKVSVSKRALDHAHSLLNDTSKDAVASTAPKNDVGTISAGFSTASGAKVSVSKKALDHAHSLLNDTVKDSVSNTTPLTDAASISDGFSTASGTKVSVSKKALVHVHNTLEDTYHELDLSTDIVHQSTVSPFSVSAGSKDQVDALKVDLKTVTDSKTPVTDRLKAIVKASSVKEDGPNNFSLTPVSATYEEIHYDRPVTRSGKRLYPVKPRSLTNEFCPSPAIQSTKPSSCFKPPSKKVKLSCENDQEVPSPALSMGQKCETVRSSFVSPAFTSPSVAASPKIASTPELATAAVPSLTGDGNQCVKKTAHASEVKDSVDLEDDLENLLLCQDFQSLPPTASAKFPKDTSHSLSNESCTLMTCASEKHVPDISELKSKNKIYIISEDVLEEERMKQEKIIRYKKRTQVLPLCGRWMKLRKQKGTLQKLSDLEPSVGLTREQLMSLGVSASTLDINSLTAREFRFDLRRFHPALNAAVLIGDGALLVPDRCGYAGVEEFVRAFLTLDSVDASLVDDNWIGNHYRWIVWKLAAYEVNFSQHLAGRSLTPDNVMLQLKYRYDREVDACERSALKKILERDDTASKRMVLCVASIICTSDGQYCVELSDGWYSVRGQLDQRLTDLISRKKIITGVKIITSGAELVGGQEACSPLEVKDDIALKLHGNSTRPAPWHARLGFCCPPSPLCVSLKSLCPDGGHLGAVDVVLARIYPVMYMEKLKDGGCVFHTSEEEDKLRQKHEDQREAEMEKMYLSLQKERKVKCKGKKQNLKKLSRKEIEALWDGQEIAHALENALNSEEIQQLLSSSQTNRLLEYRQRETDRHQEEIKKRLMEAMAETTVRNVTPVLKLKVNGVSAVDIDDSVSCLVTIWRPGSEWTSMEEGRRYKLYNMAVSGVRGRSGAGKISLTATRQSRLQLCSINDNLLDMVYEPRQAWSVSELTSTMPMANEFDFVGVVVQLIPSSRLSQPTLLYAADKNGEFLCIKIWSSSQTSSLKSSQVFVAYNLVLSTSSHNSTGQSLLTADTRSDLTTITTNGHSSRYSEGFSQMQMLCKCPDFVIGLKSELERCLSSHQPKTVTKTLPDAHFSHAEDFPVDIVDKIFSPMSQAGGCSSNSKSMSTANKSVCVFINNAEKQRGYTSSNSFEASSDATSSLQSSSLDQRKQLLRDKMAKLLAYDQPAPLGQLPLGGSPACKKEFKSPSTKKTS</sequence>
<dbReference type="Gene3D" id="2.40.50.140">
    <property type="entry name" value="Nucleic acid-binding proteins"/>
    <property type="match status" value="3"/>
</dbReference>
<dbReference type="GO" id="GO:0006355">
    <property type="term" value="P:regulation of DNA-templated transcription"/>
    <property type="evidence" value="ECO:0007669"/>
    <property type="project" value="TreeGrafter"/>
</dbReference>
<dbReference type="SUPFAM" id="SSF81872">
    <property type="entry name" value="BRCA2 helical domain"/>
    <property type="match status" value="1"/>
</dbReference>
<keyword evidence="5" id="KW-0234">DNA repair</keyword>
<dbReference type="GO" id="GO:0000724">
    <property type="term" value="P:double-strand break repair via homologous recombination"/>
    <property type="evidence" value="ECO:0007669"/>
    <property type="project" value="InterPro"/>
</dbReference>
<dbReference type="GO" id="GO:0003677">
    <property type="term" value="F:DNA binding"/>
    <property type="evidence" value="ECO:0007669"/>
    <property type="project" value="UniProtKB-KW"/>
</dbReference>
<dbReference type="PANTHER" id="PTHR11289">
    <property type="entry name" value="BREAST CANCER TYPE 2 SUSCEPTIBILITY PROTEIN BRCA2"/>
    <property type="match status" value="1"/>
</dbReference>
<feature type="compositionally biased region" description="Low complexity" evidence="6">
    <location>
        <begin position="833"/>
        <end position="848"/>
    </location>
</feature>
<dbReference type="Pfam" id="PF00634">
    <property type="entry name" value="BRCA2"/>
    <property type="match status" value="3"/>
</dbReference>
<dbReference type="CDD" id="cd04493">
    <property type="entry name" value="BRCA2DBD_OB1"/>
    <property type="match status" value="1"/>
</dbReference>
<keyword evidence="4" id="KW-0233">DNA recombination</keyword>
<dbReference type="Pfam" id="PF09103">
    <property type="entry name" value="BRCA-2_OB1"/>
    <property type="match status" value="1"/>
</dbReference>
<keyword evidence="2" id="KW-0227">DNA damage</keyword>
<keyword evidence="3" id="KW-0238">DNA-binding</keyword>
<dbReference type="Proteomes" id="UP001165740">
    <property type="component" value="Chromosome 9"/>
</dbReference>
<feature type="region of interest" description="Disordered" evidence="6">
    <location>
        <begin position="363"/>
        <end position="383"/>
    </location>
</feature>
<keyword evidence="10" id="KW-1185">Reference proteome</keyword>
<dbReference type="OrthoDB" id="21095at2759"/>
<dbReference type="PROSITE" id="PS50138">
    <property type="entry name" value="BRCA2_REPEAT"/>
    <property type="match status" value="10"/>
</dbReference>
<organism evidence="10 11">
    <name type="scientific">Biomphalaria glabrata</name>
    <name type="common">Bloodfluke planorb</name>
    <name type="synonym">Freshwater snail</name>
    <dbReference type="NCBI Taxonomy" id="6526"/>
    <lineage>
        <taxon>Eukaryota</taxon>
        <taxon>Metazoa</taxon>
        <taxon>Spiralia</taxon>
        <taxon>Lophotrochozoa</taxon>
        <taxon>Mollusca</taxon>
        <taxon>Gastropoda</taxon>
        <taxon>Heterobranchia</taxon>
        <taxon>Euthyneura</taxon>
        <taxon>Panpulmonata</taxon>
        <taxon>Hygrophila</taxon>
        <taxon>Lymnaeoidea</taxon>
        <taxon>Planorbidae</taxon>
        <taxon>Biomphalaria</taxon>
    </lineage>
</organism>
<feature type="compositionally biased region" description="Low complexity" evidence="6">
    <location>
        <begin position="3363"/>
        <end position="3376"/>
    </location>
</feature>
<feature type="compositionally biased region" description="Basic and acidic residues" evidence="6">
    <location>
        <begin position="1755"/>
        <end position="1775"/>
    </location>
</feature>
<evidence type="ECO:0000259" key="7">
    <source>
        <dbReference type="Pfam" id="PF09103"/>
    </source>
</evidence>
<gene>
    <name evidence="11" type="primary">LOC106071292</name>
</gene>
<evidence type="ECO:0000256" key="3">
    <source>
        <dbReference type="ARBA" id="ARBA00023125"/>
    </source>
</evidence>
<feature type="compositionally biased region" description="Basic and acidic residues" evidence="6">
    <location>
        <begin position="450"/>
        <end position="462"/>
    </location>
</feature>
<evidence type="ECO:0000259" key="8">
    <source>
        <dbReference type="Pfam" id="PF09104"/>
    </source>
</evidence>
<dbReference type="InterPro" id="IPR036315">
    <property type="entry name" value="BRCA2_hlx_sf"/>
</dbReference>
<dbReference type="InterPro" id="IPR015187">
    <property type="entry name" value="BRCA2_OB_1"/>
</dbReference>
<evidence type="ECO:0000256" key="4">
    <source>
        <dbReference type="ARBA" id="ARBA00023172"/>
    </source>
</evidence>
<evidence type="ECO:0000256" key="6">
    <source>
        <dbReference type="SAM" id="MobiDB-lite"/>
    </source>
</evidence>
<feature type="region of interest" description="Disordered" evidence="6">
    <location>
        <begin position="1755"/>
        <end position="1776"/>
    </location>
</feature>
<dbReference type="InterPro" id="IPR015188">
    <property type="entry name" value="BRCA2_OB_3"/>
</dbReference>
<dbReference type="SUPFAM" id="SSF81878">
    <property type="entry name" value="BRCA2 tower domain"/>
    <property type="match status" value="1"/>
</dbReference>
<protein>
    <submittedName>
        <fullName evidence="11">Breast cancer type 2 susceptibility protein homolog</fullName>
    </submittedName>
</protein>
<dbReference type="InterPro" id="IPR002093">
    <property type="entry name" value="BRCA2_repeat"/>
</dbReference>
<evidence type="ECO:0000256" key="1">
    <source>
        <dbReference type="ARBA" id="ARBA00022737"/>
    </source>
</evidence>